<dbReference type="SUPFAM" id="SSF55874">
    <property type="entry name" value="ATPase domain of HSP90 chaperone/DNA topoisomerase II/histidine kinase"/>
    <property type="match status" value="1"/>
</dbReference>
<accession>A0AB34L7J9</accession>
<name>A0AB34L7J9_PARDI</name>
<gene>
    <name evidence="1" type="ORF">M091_0564</name>
</gene>
<proteinExistence type="predicted"/>
<protein>
    <submittedName>
        <fullName evidence="1">Histidine kinase-, DNA gyrase B-, and HSP90-like ATPase family protein</fullName>
    </submittedName>
</protein>
<comment type="caution">
    <text evidence="1">The sequence shown here is derived from an EMBL/GenBank/DDBJ whole genome shotgun (WGS) entry which is preliminary data.</text>
</comment>
<reference evidence="1 2" key="1">
    <citation type="submission" date="2014-04" db="EMBL/GenBank/DDBJ databases">
        <authorList>
            <person name="Sears C."/>
            <person name="Carroll K."/>
            <person name="Sack B.R."/>
            <person name="Qadri F."/>
            <person name="Myers L.L."/>
            <person name="Chung G.-T."/>
            <person name="Escheverria P."/>
            <person name="Fraser C.M."/>
            <person name="Sadzewicz L."/>
            <person name="Shefchek K.A."/>
            <person name="Tallon L."/>
            <person name="Das S.P."/>
            <person name="Daugherty S."/>
            <person name="Mongodin E.F."/>
        </authorList>
    </citation>
    <scope>NUCLEOTIDE SEQUENCE [LARGE SCALE GENOMIC DNA]</scope>
    <source>
        <strain evidence="1 2">3776 D15 i</strain>
    </source>
</reference>
<keyword evidence="1" id="KW-0418">Kinase</keyword>
<sequence>MNSQTVEITSAGIRKILNKYTPERAIAEYVWNGFDAKATVVNIDFEIDNAELDTIKNIRITDNGTGICYEELPIKFKKFYESQKRIANENNTEFTRGKNGYGRFTFYKFARFANWETRYSKDAQIMSYDIRIDSDTLKDYTTTEPLVSDDTTTGTCVVFNEISSDISSLFITKTLIPYLKAEFAWFLELKSEYQIYINGQELDYSSIIAEQESISPILSHNQKNNINFQCKYIRWNVKMNDEYSRFYFLNNDLELKFTKTTLLNKKGDNFWHSVIVIDDFFNEINCDNELDDNAIQPKLFDNSADRKLFKELITQLNEFLKKKRRPFLKEQAEVMVTKYKNEDVFPKFGTEDWDIVRREGLENFVKELYEVEPAVFMKLNKEQKRVFLELLNLVMDSGERDSLFKILDAVVELDSNDRKEFAKILEITRLKQVVSTIKLISDRLLTLENLKKIVFNHTLQANEVRDLQSFIEKHYWIFGEEYRMVCAEEVKFEEALRKYIYILRGVSEKKYIAHPNKYKEMDLFLTGDDFRDGRPHNIVVEIKNPTTIKQLKSEQLNQLEQYMDVILKQDCFNDANEFWTFILIGQDYDDIVGRRVINKLTGLVQNDSNYSLYVKKWSEITNEVERRLKYLLDKLKIERATLSKSQSLNEVMNEVSNNTAAMVS</sequence>
<dbReference type="EMBL" id="JNHK01000088">
    <property type="protein sequence ID" value="KDS37365.1"/>
    <property type="molecule type" value="Genomic_DNA"/>
</dbReference>
<keyword evidence="1" id="KW-0808">Transferase</keyword>
<organism evidence="1 2">
    <name type="scientific">Parabacteroides distasonis str. 3776 D15 i</name>
    <dbReference type="NCBI Taxonomy" id="1339342"/>
    <lineage>
        <taxon>Bacteria</taxon>
        <taxon>Pseudomonadati</taxon>
        <taxon>Bacteroidota</taxon>
        <taxon>Bacteroidia</taxon>
        <taxon>Bacteroidales</taxon>
        <taxon>Tannerellaceae</taxon>
        <taxon>Parabacteroides</taxon>
    </lineage>
</organism>
<evidence type="ECO:0000313" key="2">
    <source>
        <dbReference type="Proteomes" id="UP000027850"/>
    </source>
</evidence>
<dbReference type="Pfam" id="PF13589">
    <property type="entry name" value="HATPase_c_3"/>
    <property type="match status" value="1"/>
</dbReference>
<dbReference type="Gene3D" id="3.30.565.10">
    <property type="entry name" value="Histidine kinase-like ATPase, C-terminal domain"/>
    <property type="match status" value="1"/>
</dbReference>
<dbReference type="GO" id="GO:0016301">
    <property type="term" value="F:kinase activity"/>
    <property type="evidence" value="ECO:0007669"/>
    <property type="project" value="UniProtKB-KW"/>
</dbReference>
<dbReference type="Proteomes" id="UP000027850">
    <property type="component" value="Unassembled WGS sequence"/>
</dbReference>
<dbReference type="AlphaFoldDB" id="A0AB34L7J9"/>
<dbReference type="InterPro" id="IPR036890">
    <property type="entry name" value="HATPase_C_sf"/>
</dbReference>
<dbReference type="RefSeq" id="WP_036650704.1">
    <property type="nucleotide sequence ID" value="NZ_JNHK01000088.1"/>
</dbReference>
<evidence type="ECO:0000313" key="1">
    <source>
        <dbReference type="EMBL" id="KDS37365.1"/>
    </source>
</evidence>